<keyword evidence="3" id="KW-1185">Reference proteome</keyword>
<feature type="non-terminal residue" evidence="2">
    <location>
        <position position="53"/>
    </location>
</feature>
<feature type="transmembrane region" description="Helical" evidence="1">
    <location>
        <begin position="7"/>
        <end position="27"/>
    </location>
</feature>
<comment type="caution">
    <text evidence="2">The sequence shown here is derived from an EMBL/GenBank/DDBJ whole genome shotgun (WGS) entry which is preliminary data.</text>
</comment>
<name>A0A397V045_9GLOM</name>
<evidence type="ECO:0000313" key="2">
    <source>
        <dbReference type="EMBL" id="RIB15864.1"/>
    </source>
</evidence>
<evidence type="ECO:0000256" key="1">
    <source>
        <dbReference type="SAM" id="Phobius"/>
    </source>
</evidence>
<reference evidence="2 3" key="1">
    <citation type="submission" date="2018-06" db="EMBL/GenBank/DDBJ databases">
        <title>Comparative genomics reveals the genomic features of Rhizophagus irregularis, R. cerebriforme, R. diaphanum and Gigaspora rosea, and their symbiotic lifestyle signature.</title>
        <authorList>
            <person name="Morin E."/>
            <person name="San Clemente H."/>
            <person name="Chen E.C.H."/>
            <person name="De La Providencia I."/>
            <person name="Hainaut M."/>
            <person name="Kuo A."/>
            <person name="Kohler A."/>
            <person name="Murat C."/>
            <person name="Tang N."/>
            <person name="Roy S."/>
            <person name="Loubradou J."/>
            <person name="Henrissat B."/>
            <person name="Grigoriev I.V."/>
            <person name="Corradi N."/>
            <person name="Roux C."/>
            <person name="Martin F.M."/>
        </authorList>
    </citation>
    <scope>NUCLEOTIDE SEQUENCE [LARGE SCALE GENOMIC DNA]</scope>
    <source>
        <strain evidence="2 3">DAOM 194757</strain>
    </source>
</reference>
<dbReference type="Proteomes" id="UP000266673">
    <property type="component" value="Unassembled WGS sequence"/>
</dbReference>
<protein>
    <submittedName>
        <fullName evidence="2">Uncharacterized protein</fullName>
    </submittedName>
</protein>
<keyword evidence="1" id="KW-0812">Transmembrane</keyword>
<sequence length="53" mass="6332">MFAVSWCIKTILFLSLICIEVLHVYYYKISNVLPLCNYDKLSNFLLLLVYIHF</sequence>
<proteinExistence type="predicted"/>
<gene>
    <name evidence="2" type="ORF">C2G38_2092322</name>
</gene>
<dbReference type="AlphaFoldDB" id="A0A397V045"/>
<evidence type="ECO:0000313" key="3">
    <source>
        <dbReference type="Proteomes" id="UP000266673"/>
    </source>
</evidence>
<dbReference type="EMBL" id="QKWP01000717">
    <property type="protein sequence ID" value="RIB15864.1"/>
    <property type="molecule type" value="Genomic_DNA"/>
</dbReference>
<accession>A0A397V045</accession>
<keyword evidence="1" id="KW-1133">Transmembrane helix</keyword>
<organism evidence="2 3">
    <name type="scientific">Gigaspora rosea</name>
    <dbReference type="NCBI Taxonomy" id="44941"/>
    <lineage>
        <taxon>Eukaryota</taxon>
        <taxon>Fungi</taxon>
        <taxon>Fungi incertae sedis</taxon>
        <taxon>Mucoromycota</taxon>
        <taxon>Glomeromycotina</taxon>
        <taxon>Glomeromycetes</taxon>
        <taxon>Diversisporales</taxon>
        <taxon>Gigasporaceae</taxon>
        <taxon>Gigaspora</taxon>
    </lineage>
</organism>
<keyword evidence="1" id="KW-0472">Membrane</keyword>